<dbReference type="AlphaFoldDB" id="A0A9P0KEG2"/>
<dbReference type="Gene3D" id="3.40.50.300">
    <property type="entry name" value="P-loop containing nucleotide triphosphate hydrolases"/>
    <property type="match status" value="1"/>
</dbReference>
<dbReference type="PANTHER" id="PTHR12595">
    <property type="entry name" value="POS9-ACTIVATING FACTOR FAP7-RELATED"/>
    <property type="match status" value="1"/>
</dbReference>
<evidence type="ECO:0000256" key="6">
    <source>
        <dbReference type="ARBA" id="ARBA00022741"/>
    </source>
</evidence>
<feature type="binding site" evidence="10">
    <location>
        <position position="123"/>
    </location>
    <ligand>
        <name>ATP</name>
        <dbReference type="ChEBI" id="CHEBI:30616"/>
    </ligand>
</feature>
<accession>A0A9P0KEG2</accession>
<evidence type="ECO:0000256" key="9">
    <source>
        <dbReference type="ARBA" id="ARBA00023242"/>
    </source>
</evidence>
<organism evidence="11 12">
    <name type="scientific">Acanthoscelides obtectus</name>
    <name type="common">Bean weevil</name>
    <name type="synonym">Bruchus obtectus</name>
    <dbReference type="NCBI Taxonomy" id="200917"/>
    <lineage>
        <taxon>Eukaryota</taxon>
        <taxon>Metazoa</taxon>
        <taxon>Ecdysozoa</taxon>
        <taxon>Arthropoda</taxon>
        <taxon>Hexapoda</taxon>
        <taxon>Insecta</taxon>
        <taxon>Pterygota</taxon>
        <taxon>Neoptera</taxon>
        <taxon>Endopterygota</taxon>
        <taxon>Coleoptera</taxon>
        <taxon>Polyphaga</taxon>
        <taxon>Cucujiformia</taxon>
        <taxon>Chrysomeloidea</taxon>
        <taxon>Chrysomelidae</taxon>
        <taxon>Bruchinae</taxon>
        <taxon>Bruchini</taxon>
        <taxon>Acanthoscelides</taxon>
    </lineage>
</organism>
<sequence length="186" mass="21504">MGIARMDTNVQNIHREAPNILITGTPGVGKSSLCQRLSEIVGMQWLEVSRIAKEHNCLEEYDPVYQCPILDEDKLMDGLEETMCTGGNIVDYHSCEFFPERWFDAVFVLTTDNTTLYDRLTNRGYTGKKLDDNVQCEIFNVILEEAKRSYKEDIVFELSNTVPQDLEDNIGKICQWLQHWFQRRSG</sequence>
<comment type="caution">
    <text evidence="11">The sequence shown here is derived from an EMBL/GenBank/DDBJ whole genome shotgun (WGS) entry which is preliminary data.</text>
</comment>
<comment type="catalytic activity">
    <reaction evidence="1 10">
        <text>AMP + ATP = 2 ADP</text>
        <dbReference type="Rhea" id="RHEA:12973"/>
        <dbReference type="ChEBI" id="CHEBI:30616"/>
        <dbReference type="ChEBI" id="CHEBI:456215"/>
        <dbReference type="ChEBI" id="CHEBI:456216"/>
        <dbReference type="EC" id="2.7.4.3"/>
    </reaction>
</comment>
<feature type="region of interest" description="LID" evidence="10">
    <location>
        <begin position="122"/>
        <end position="132"/>
    </location>
</feature>
<evidence type="ECO:0000256" key="2">
    <source>
        <dbReference type="ARBA" id="ARBA00022490"/>
    </source>
</evidence>
<evidence type="ECO:0000256" key="10">
    <source>
        <dbReference type="HAMAP-Rule" id="MF_03173"/>
    </source>
</evidence>
<reference evidence="11" key="1">
    <citation type="submission" date="2022-03" db="EMBL/GenBank/DDBJ databases">
        <authorList>
            <person name="Sayadi A."/>
        </authorList>
    </citation>
    <scope>NUCLEOTIDE SEQUENCE</scope>
</reference>
<evidence type="ECO:0000313" key="12">
    <source>
        <dbReference type="Proteomes" id="UP001152888"/>
    </source>
</evidence>
<evidence type="ECO:0000256" key="1">
    <source>
        <dbReference type="ARBA" id="ARBA00000582"/>
    </source>
</evidence>
<keyword evidence="2 10" id="KW-0963">Cytoplasm</keyword>
<dbReference type="GO" id="GO:0006364">
    <property type="term" value="P:rRNA processing"/>
    <property type="evidence" value="ECO:0007669"/>
    <property type="project" value="UniProtKB-KW"/>
</dbReference>
<evidence type="ECO:0000256" key="5">
    <source>
        <dbReference type="ARBA" id="ARBA00022679"/>
    </source>
</evidence>
<dbReference type="GO" id="GO:0005737">
    <property type="term" value="C:cytoplasm"/>
    <property type="evidence" value="ECO:0007669"/>
    <property type="project" value="UniProtKB-SubCell"/>
</dbReference>
<dbReference type="InterPro" id="IPR027417">
    <property type="entry name" value="P-loop_NTPase"/>
</dbReference>
<name>A0A9P0KEG2_ACAOB</name>
<comment type="catalytic activity">
    <reaction evidence="10">
        <text>ATP + H2O = ADP + phosphate + H(+)</text>
        <dbReference type="Rhea" id="RHEA:13065"/>
        <dbReference type="ChEBI" id="CHEBI:15377"/>
        <dbReference type="ChEBI" id="CHEBI:15378"/>
        <dbReference type="ChEBI" id="CHEBI:30616"/>
        <dbReference type="ChEBI" id="CHEBI:43474"/>
        <dbReference type="ChEBI" id="CHEBI:456216"/>
    </reaction>
</comment>
<evidence type="ECO:0000256" key="7">
    <source>
        <dbReference type="ARBA" id="ARBA00022777"/>
    </source>
</evidence>
<dbReference type="GO" id="GO:0042274">
    <property type="term" value="P:ribosomal small subunit biogenesis"/>
    <property type="evidence" value="ECO:0007669"/>
    <property type="project" value="UniProtKB-UniRule"/>
</dbReference>
<dbReference type="PANTHER" id="PTHR12595:SF0">
    <property type="entry name" value="ADENYLATE KINASE ISOENZYME 6"/>
    <property type="match status" value="1"/>
</dbReference>
<keyword evidence="6 10" id="KW-0547">Nucleotide-binding</keyword>
<keyword evidence="8 10" id="KW-0067">ATP-binding</keyword>
<dbReference type="SUPFAM" id="SSF52540">
    <property type="entry name" value="P-loop containing nucleoside triphosphate hydrolases"/>
    <property type="match status" value="1"/>
</dbReference>
<gene>
    <name evidence="11" type="ORF">ACAOBT_LOCUS10770</name>
</gene>
<comment type="subunit">
    <text evidence="10">Monomer and homodimer. Interacts with small ribosomal subunit protein uS11. Not a structural component of 43S pre-ribosomes, but transiently interacts with them by binding to uS11.</text>
</comment>
<comment type="similarity">
    <text evidence="10">Belongs to the adenylate kinase family. AK6 subfamily.</text>
</comment>
<proteinExistence type="inferred from homology"/>
<keyword evidence="3 10" id="KW-0690">Ribosome biogenesis</keyword>
<keyword evidence="12" id="KW-1185">Reference proteome</keyword>
<feature type="binding site" evidence="10">
    <location>
        <position position="29"/>
    </location>
    <ligand>
        <name>ATP</name>
        <dbReference type="ChEBI" id="CHEBI:30616"/>
    </ligand>
</feature>
<keyword evidence="4 10" id="KW-0698">rRNA processing</keyword>
<feature type="binding site" evidence="10">
    <location>
        <position position="32"/>
    </location>
    <ligand>
        <name>ATP</name>
        <dbReference type="ChEBI" id="CHEBI:30616"/>
    </ligand>
</feature>
<keyword evidence="5 10" id="KW-0808">Transferase</keyword>
<feature type="region of interest" description="NMPbind" evidence="10">
    <location>
        <begin position="47"/>
        <end position="70"/>
    </location>
</feature>
<feature type="binding site" evidence="10">
    <location>
        <position position="30"/>
    </location>
    <ligand>
        <name>ATP</name>
        <dbReference type="ChEBI" id="CHEBI:30616"/>
    </ligand>
</feature>
<dbReference type="GO" id="GO:0004017">
    <property type="term" value="F:AMP kinase activity"/>
    <property type="evidence" value="ECO:0007669"/>
    <property type="project" value="UniProtKB-UniRule"/>
</dbReference>
<dbReference type="GO" id="GO:0005524">
    <property type="term" value="F:ATP binding"/>
    <property type="evidence" value="ECO:0007669"/>
    <property type="project" value="UniProtKB-KW"/>
</dbReference>
<dbReference type="Proteomes" id="UP001152888">
    <property type="component" value="Unassembled WGS sequence"/>
</dbReference>
<comment type="caution">
    <text evidence="10">Lacks conserved residue(s) required for the propagation of feature annotation.</text>
</comment>
<dbReference type="FunFam" id="3.40.50.300:FF:000372">
    <property type="entry name" value="Adenylate kinase isoenzyme 6 homolog"/>
    <property type="match status" value="1"/>
</dbReference>
<feature type="binding site" evidence="10">
    <location>
        <position position="27"/>
    </location>
    <ligand>
        <name>ATP</name>
        <dbReference type="ChEBI" id="CHEBI:30616"/>
    </ligand>
</feature>
<dbReference type="HAMAP" id="MF_00039">
    <property type="entry name" value="Adenylate_kinase_AK6"/>
    <property type="match status" value="1"/>
</dbReference>
<dbReference type="OrthoDB" id="10251185at2759"/>
<comment type="function">
    <text evidence="10">Broad-specificity nucleoside monophosphate (NMP) kinase that catalyzes the reversible transfer of the terminal phosphate group between nucleoside triphosphates and monophosphates. Has also ATPase activity. Involved in the late cytoplasmic maturation steps of the 40S ribosomal particles, specifically 18S rRNA maturation. While NMP activity is not required for ribosome maturation, ATPase activity is. Associates transiently with small ribosomal subunit protein uS11. ATP hydrolysis breaks the interaction with uS11. May temporarily remove uS11 from the ribosome to enable a conformational change of the ribosomal RNA that is needed for the final maturation step of the small ribosomal subunit. Its NMP activity may have a role in nuclear energy homeostasis.</text>
</comment>
<keyword evidence="9 10" id="KW-0539">Nucleus</keyword>
<protein>
    <recommendedName>
        <fullName evidence="10">Adenylate kinase isoenzyme 6 homolog</fullName>
        <shortName evidence="10">AK6</shortName>
        <ecNumber evidence="10">2.7.4.3</ecNumber>
    </recommendedName>
    <alternativeName>
        <fullName evidence="10">Dual activity adenylate kinase/ATPase</fullName>
        <shortName evidence="10">AK/ATPase</shortName>
    </alternativeName>
</protein>
<evidence type="ECO:0000256" key="8">
    <source>
        <dbReference type="ARBA" id="ARBA00022840"/>
    </source>
</evidence>
<dbReference type="GO" id="GO:0016887">
    <property type="term" value="F:ATP hydrolysis activity"/>
    <property type="evidence" value="ECO:0007669"/>
    <property type="project" value="UniProtKB-UniRule"/>
</dbReference>
<comment type="subcellular location">
    <subcellularLocation>
        <location evidence="10">Cytoplasm</location>
    </subcellularLocation>
    <subcellularLocation>
        <location evidence="10">Nucleus</location>
    </subcellularLocation>
</comment>
<dbReference type="GO" id="GO:0005634">
    <property type="term" value="C:nucleus"/>
    <property type="evidence" value="ECO:0007669"/>
    <property type="project" value="UniProtKB-SubCell"/>
</dbReference>
<dbReference type="EMBL" id="CAKOFQ010006815">
    <property type="protein sequence ID" value="CAH1973851.1"/>
    <property type="molecule type" value="Genomic_DNA"/>
</dbReference>
<keyword evidence="7 10" id="KW-0418">Kinase</keyword>
<evidence type="ECO:0000256" key="4">
    <source>
        <dbReference type="ARBA" id="ARBA00022552"/>
    </source>
</evidence>
<evidence type="ECO:0000256" key="3">
    <source>
        <dbReference type="ARBA" id="ARBA00022517"/>
    </source>
</evidence>
<feature type="binding site" evidence="10">
    <location>
        <position position="31"/>
    </location>
    <ligand>
        <name>ATP</name>
        <dbReference type="ChEBI" id="CHEBI:30616"/>
    </ligand>
</feature>
<evidence type="ECO:0000313" key="11">
    <source>
        <dbReference type="EMBL" id="CAH1973851.1"/>
    </source>
</evidence>
<dbReference type="InterPro" id="IPR020618">
    <property type="entry name" value="Adenyl_kinase_AK6"/>
</dbReference>
<dbReference type="Pfam" id="PF13238">
    <property type="entry name" value="AAA_18"/>
    <property type="match status" value="1"/>
</dbReference>
<dbReference type="EC" id="2.7.4.3" evidence="10"/>